<evidence type="ECO:0000313" key="4">
    <source>
        <dbReference type="Proteomes" id="UP000536640"/>
    </source>
</evidence>
<evidence type="ECO:0000313" key="3">
    <source>
        <dbReference type="EMBL" id="MBB5185865.1"/>
    </source>
</evidence>
<dbReference type="SUPFAM" id="SSF82657">
    <property type="entry name" value="BolA-like"/>
    <property type="match status" value="1"/>
</dbReference>
<reference evidence="3 4" key="1">
    <citation type="submission" date="2020-08" db="EMBL/GenBank/DDBJ databases">
        <title>Genomic Encyclopedia of Type Strains, Phase IV (KMG-IV): sequencing the most valuable type-strain genomes for metagenomic binning, comparative biology and taxonomic classification.</title>
        <authorList>
            <person name="Goeker M."/>
        </authorList>
    </citation>
    <scope>NUCLEOTIDE SEQUENCE [LARGE SCALE GENOMIC DNA]</scope>
    <source>
        <strain evidence="3 4">DSM 25701</strain>
    </source>
</reference>
<accession>A0A840QYS6</accession>
<dbReference type="AlphaFoldDB" id="A0A840QYS6"/>
<name>A0A840QYS6_9GAMM</name>
<sequence length="109" mass="11850">MSIQEIIHAKLTAALTPSHLEVINESHMHSVPANSETHFKLVLVAEAFSSLRKVARQQRVYQLLAEELAGPVHALAMHTYSPAEWQLRAGSVPASPDCLGGSKKEQGAK</sequence>
<dbReference type="Proteomes" id="UP000536640">
    <property type="component" value="Unassembled WGS sequence"/>
</dbReference>
<keyword evidence="4" id="KW-1185">Reference proteome</keyword>
<dbReference type="GO" id="GO:0006351">
    <property type="term" value="P:DNA-templated transcription"/>
    <property type="evidence" value="ECO:0007669"/>
    <property type="project" value="TreeGrafter"/>
</dbReference>
<organism evidence="3 4">
    <name type="scientific">Zhongshania antarctica</name>
    <dbReference type="NCBI Taxonomy" id="641702"/>
    <lineage>
        <taxon>Bacteria</taxon>
        <taxon>Pseudomonadati</taxon>
        <taxon>Pseudomonadota</taxon>
        <taxon>Gammaproteobacteria</taxon>
        <taxon>Cellvibrionales</taxon>
        <taxon>Spongiibacteraceae</taxon>
        <taxon>Zhongshania</taxon>
    </lineage>
</organism>
<comment type="caution">
    <text evidence="3">The sequence shown here is derived from an EMBL/GenBank/DDBJ whole genome shotgun (WGS) entry which is preliminary data.</text>
</comment>
<dbReference type="PANTHER" id="PTHR46229">
    <property type="entry name" value="BOLA TRANSCRIPTION REGULATOR"/>
    <property type="match status" value="1"/>
</dbReference>
<dbReference type="RefSeq" id="WP_184460706.1">
    <property type="nucleotide sequence ID" value="NZ_JACHHW010000001.1"/>
</dbReference>
<evidence type="ECO:0000256" key="1">
    <source>
        <dbReference type="ARBA" id="ARBA00005578"/>
    </source>
</evidence>
<dbReference type="PANTHER" id="PTHR46229:SF2">
    <property type="entry name" value="BOLA-LIKE PROTEIN 1"/>
    <property type="match status" value="1"/>
</dbReference>
<comment type="similarity">
    <text evidence="1 2">Belongs to the BolA/IbaG family.</text>
</comment>
<dbReference type="Pfam" id="PF01722">
    <property type="entry name" value="BolA"/>
    <property type="match status" value="1"/>
</dbReference>
<gene>
    <name evidence="3" type="ORF">HNQ57_000124</name>
</gene>
<evidence type="ECO:0000256" key="2">
    <source>
        <dbReference type="RuleBase" id="RU003860"/>
    </source>
</evidence>
<dbReference type="PIRSF" id="PIRSF003113">
    <property type="entry name" value="BolA"/>
    <property type="match status" value="1"/>
</dbReference>
<dbReference type="InterPro" id="IPR036065">
    <property type="entry name" value="BolA-like_sf"/>
</dbReference>
<protein>
    <submittedName>
        <fullName evidence="3">BolA protein</fullName>
    </submittedName>
</protein>
<dbReference type="Gene3D" id="3.30.300.90">
    <property type="entry name" value="BolA-like"/>
    <property type="match status" value="1"/>
</dbReference>
<dbReference type="GO" id="GO:0005829">
    <property type="term" value="C:cytosol"/>
    <property type="evidence" value="ECO:0007669"/>
    <property type="project" value="TreeGrafter"/>
</dbReference>
<dbReference type="InterPro" id="IPR002634">
    <property type="entry name" value="BolA"/>
</dbReference>
<proteinExistence type="inferred from homology"/>
<dbReference type="InterPro" id="IPR050961">
    <property type="entry name" value="BolA/IbaG_stress_morph_reg"/>
</dbReference>
<dbReference type="EMBL" id="JACHHW010000001">
    <property type="protein sequence ID" value="MBB5185865.1"/>
    <property type="molecule type" value="Genomic_DNA"/>
</dbReference>